<evidence type="ECO:0000313" key="3">
    <source>
        <dbReference type="EMBL" id="KWX23447.1"/>
    </source>
</evidence>
<evidence type="ECO:0008006" key="5">
    <source>
        <dbReference type="Google" id="ProtNLM"/>
    </source>
</evidence>
<feature type="compositionally biased region" description="Gly residues" evidence="2">
    <location>
        <begin position="291"/>
        <end position="306"/>
    </location>
</feature>
<feature type="compositionally biased region" description="Low complexity" evidence="2">
    <location>
        <begin position="390"/>
        <end position="408"/>
    </location>
</feature>
<dbReference type="PATRIC" id="fig|59750.3.peg.6959"/>
<evidence type="ECO:0000256" key="1">
    <source>
        <dbReference type="SAM" id="Coils"/>
    </source>
</evidence>
<protein>
    <recommendedName>
        <fullName evidence="5">Secretion protein EspK</fullName>
    </recommendedName>
</protein>
<feature type="compositionally biased region" description="Low complexity" evidence="2">
    <location>
        <begin position="327"/>
        <end position="350"/>
    </location>
</feature>
<comment type="caution">
    <text evidence="3">The sequence shown here is derived from an EMBL/GenBank/DDBJ whole genome shotgun (WGS) entry which is preliminary data.</text>
</comment>
<keyword evidence="4" id="KW-1185">Reference proteome</keyword>
<proteinExistence type="predicted"/>
<reference evidence="3 4" key="1">
    <citation type="submission" date="2015-07" db="EMBL/GenBank/DDBJ databases">
        <title>A draft genome sequence of Mycobacterium wolinskyi.</title>
        <authorList>
            <person name="de Man T.J."/>
            <person name="Perry K.A."/>
            <person name="Coulliette A.D."/>
            <person name="Jensen B."/>
            <person name="Toney N.C."/>
            <person name="Limbago B.M."/>
            <person name="Noble-Wang J."/>
        </authorList>
    </citation>
    <scope>NUCLEOTIDE SEQUENCE [LARGE SCALE GENOMIC DNA]</scope>
    <source>
        <strain evidence="3 4">CDC_01</strain>
    </source>
</reference>
<dbReference type="EMBL" id="LGTW01000008">
    <property type="protein sequence ID" value="KWX23447.1"/>
    <property type="molecule type" value="Genomic_DNA"/>
</dbReference>
<accession>A0A132PMM2</accession>
<feature type="region of interest" description="Disordered" evidence="2">
    <location>
        <begin position="155"/>
        <end position="465"/>
    </location>
</feature>
<sequence>MVGPGAWPEADESVFIDRKETLTKIRSAVTDARLRWAGIQALIFNGLHVWTGISATAAAAKVEKHNKAMAELESRLSEAIQSCQNAADNIGAIKGSINTNVTYALRDIYDLLAEAENENKDASDAVQQRVDKTYSDNKSAIQALADRLKERGFIPEAPELSDDSQAADASPDDYRNHDYANQPGQGDPASFFYQPSQGEPAFAPPPLRPQTEPQPESVSNPSQAEEGSFDPPPPRPELDPAPEFVSNPDQAHEPPIAAPPPPATANPSGRPPNIGGKLPPIPSGSEAASGAPGGAGGIPSFGGGGAPSAPSAPTAPVSPLSGGGGPSSVASSFEPAADASQAASAAQAGAQPPPNPMQQFAQSFANAAGPQMQPASAGMAPPPLEPLDSTAPTNTGPAPAAQSSAQAPVAPPPPATGGGSTGMGMGSGGGGMPPPMPLGPPPTAPPAAPVAPASAPPPPPAAPSAASAAAIGAAPVPVSAARAQRDAAAGLSRRASGSDLVDLARRIGAALNVDVKQPRLFWLTGLTTDGSIVVANNYGIGFIPDGVNLPERVKFVSADESIPPVERGKWATYPIVALHGWAQAHDTSLRAVIATEEQFKGFDSGVAQVVLQPDDLPTNGQMQGRSRLEVIAPDAMAKLAKVSDTALGELLPPAPADPDGPADRRAKLLREVFQPLLSKDPGRVIVHLNAMIAYANHMQELALHRAHTAVGPDAQRAAIADGIYWQHLSVLTTDAISDEQA</sequence>
<feature type="compositionally biased region" description="Pro residues" evidence="2">
    <location>
        <begin position="432"/>
        <end position="462"/>
    </location>
</feature>
<keyword evidence="1" id="KW-0175">Coiled coil</keyword>
<organism evidence="3 4">
    <name type="scientific">Mycolicibacterium wolinskyi</name>
    <dbReference type="NCBI Taxonomy" id="59750"/>
    <lineage>
        <taxon>Bacteria</taxon>
        <taxon>Bacillati</taxon>
        <taxon>Actinomycetota</taxon>
        <taxon>Actinomycetes</taxon>
        <taxon>Mycobacteriales</taxon>
        <taxon>Mycobacteriaceae</taxon>
        <taxon>Mycolicibacterium</taxon>
    </lineage>
</organism>
<gene>
    <name evidence="3" type="ORF">AFM11_14260</name>
</gene>
<name>A0A132PMM2_9MYCO</name>
<dbReference type="Proteomes" id="UP000070612">
    <property type="component" value="Unassembled WGS sequence"/>
</dbReference>
<feature type="coiled-coil region" evidence="1">
    <location>
        <begin position="55"/>
        <end position="132"/>
    </location>
</feature>
<feature type="compositionally biased region" description="Low complexity" evidence="2">
    <location>
        <begin position="307"/>
        <end position="320"/>
    </location>
</feature>
<dbReference type="AlphaFoldDB" id="A0A132PMM2"/>
<evidence type="ECO:0000256" key="2">
    <source>
        <dbReference type="SAM" id="MobiDB-lite"/>
    </source>
</evidence>
<evidence type="ECO:0000313" key="4">
    <source>
        <dbReference type="Proteomes" id="UP000070612"/>
    </source>
</evidence>
<feature type="compositionally biased region" description="Gly residues" evidence="2">
    <location>
        <begin position="416"/>
        <end position="431"/>
    </location>
</feature>